<accession>A0AC35UCG4</accession>
<dbReference type="Proteomes" id="UP000095286">
    <property type="component" value="Unplaced"/>
</dbReference>
<reference evidence="2" key="1">
    <citation type="submission" date="2016-11" db="UniProtKB">
        <authorList>
            <consortium name="WormBaseParasite"/>
        </authorList>
    </citation>
    <scope>IDENTIFICATION</scope>
    <source>
        <strain evidence="2">KR3021</strain>
    </source>
</reference>
<dbReference type="WBParaSite" id="RSKR_0000987700.1">
    <property type="protein sequence ID" value="RSKR_0000987700.1"/>
    <property type="gene ID" value="RSKR_0000987700"/>
</dbReference>
<evidence type="ECO:0000313" key="2">
    <source>
        <dbReference type="WBParaSite" id="RSKR_0000987700.1"/>
    </source>
</evidence>
<evidence type="ECO:0000313" key="1">
    <source>
        <dbReference type="Proteomes" id="UP000095286"/>
    </source>
</evidence>
<organism evidence="1 2">
    <name type="scientific">Rhabditophanes sp. KR3021</name>
    <dbReference type="NCBI Taxonomy" id="114890"/>
    <lineage>
        <taxon>Eukaryota</taxon>
        <taxon>Metazoa</taxon>
        <taxon>Ecdysozoa</taxon>
        <taxon>Nematoda</taxon>
        <taxon>Chromadorea</taxon>
        <taxon>Rhabditida</taxon>
        <taxon>Tylenchina</taxon>
        <taxon>Panagrolaimomorpha</taxon>
        <taxon>Strongyloidoidea</taxon>
        <taxon>Alloionematidae</taxon>
        <taxon>Rhabditophanes</taxon>
    </lineage>
</organism>
<proteinExistence type="predicted"/>
<protein>
    <submittedName>
        <fullName evidence="2">60S ribosomal protein L23</fullName>
    </submittedName>
</protein>
<name>A0AC35UCG4_9BILA</name>
<sequence length="172" mass="19145">MSSLFKQLCSINPNQWIAKACASGRWYPQPEHELSKHRTRTPHPGIHRRTRCVVVDNSALGKEANNSGKLAYCINVYKQGQRAKHMPHATLGDKILVAIRGQMKKAFVVGANTHVHHRKHGIPSTDTNNIVLLDEEGNPLGNRIVSPIPAHLLKNRDKAQMAKVLALATKYV</sequence>